<accession>A0A1U9YWQ0</accession>
<dbReference type="GO" id="GO:0022857">
    <property type="term" value="F:transmembrane transporter activity"/>
    <property type="evidence" value="ECO:0007669"/>
    <property type="project" value="UniProtKB-UniRule"/>
</dbReference>
<evidence type="ECO:0000256" key="5">
    <source>
        <dbReference type="ARBA" id="ARBA00022692"/>
    </source>
</evidence>
<keyword evidence="3" id="KW-1003">Cell membrane</keyword>
<evidence type="ECO:0000256" key="3">
    <source>
        <dbReference type="ARBA" id="ARBA00022475"/>
    </source>
</evidence>
<feature type="domain" description="Tripartite ATP-independent periplasmic transporters DctQ component" evidence="10">
    <location>
        <begin position="31"/>
        <end position="154"/>
    </location>
</feature>
<evidence type="ECO:0000256" key="6">
    <source>
        <dbReference type="ARBA" id="ARBA00022989"/>
    </source>
</evidence>
<feature type="transmembrane region" description="Helical" evidence="9">
    <location>
        <begin position="50"/>
        <end position="69"/>
    </location>
</feature>
<comment type="similarity">
    <text evidence="8 9">Belongs to the TRAP transporter small permease family.</text>
</comment>
<keyword evidence="7 9" id="KW-0472">Membrane</keyword>
<comment type="subunit">
    <text evidence="9">The complex comprises the extracytoplasmic solute receptor protein and the two transmembrane proteins.</text>
</comment>
<dbReference type="RefSeq" id="WP_033410037.1">
    <property type="nucleotide sequence ID" value="NZ_AQWH01000008.1"/>
</dbReference>
<feature type="transmembrane region" description="Helical" evidence="9">
    <location>
        <begin position="121"/>
        <end position="143"/>
    </location>
</feature>
<proteinExistence type="inferred from homology"/>
<feature type="transmembrane region" description="Helical" evidence="9">
    <location>
        <begin position="12"/>
        <end position="35"/>
    </location>
</feature>
<dbReference type="PANTHER" id="PTHR35011">
    <property type="entry name" value="2,3-DIKETO-L-GULONATE TRAP TRANSPORTER SMALL PERMEASE PROTEIN YIAM"/>
    <property type="match status" value="1"/>
</dbReference>
<dbReference type="InterPro" id="IPR055348">
    <property type="entry name" value="DctQ"/>
</dbReference>
<dbReference type="EMBL" id="CP020330">
    <property type="protein sequence ID" value="AQZ49792.1"/>
    <property type="molecule type" value="Genomic_DNA"/>
</dbReference>
<sequence>MRELAGTLSAALNRVVDAVVVILLAALVLDVWIGVLDRYIFHWQFNWPEIMARYLMIWVALLAISCGIARRDHIGLTILIDRFPVTLRRAILIGCDLLALALFVWTFIYGLQFAISGASRFALIFGMSMAPAFAAVPTAAALASVQLLLCLVRDAGQYTVQDQAAEV</sequence>
<evidence type="ECO:0000256" key="8">
    <source>
        <dbReference type="ARBA" id="ARBA00038436"/>
    </source>
</evidence>
<dbReference type="PANTHER" id="PTHR35011:SF2">
    <property type="entry name" value="2,3-DIKETO-L-GULONATE TRAP TRANSPORTER SMALL PERMEASE PROTEIN YIAM"/>
    <property type="match status" value="1"/>
</dbReference>
<feature type="transmembrane region" description="Helical" evidence="9">
    <location>
        <begin position="90"/>
        <end position="115"/>
    </location>
</feature>
<dbReference type="eggNOG" id="COG3090">
    <property type="taxonomic scope" value="Bacteria"/>
</dbReference>
<gene>
    <name evidence="11" type="ORF">Mame_00409</name>
</gene>
<dbReference type="GO" id="GO:0005886">
    <property type="term" value="C:plasma membrane"/>
    <property type="evidence" value="ECO:0007669"/>
    <property type="project" value="UniProtKB-SubCell"/>
</dbReference>
<keyword evidence="4 9" id="KW-0997">Cell inner membrane</keyword>
<evidence type="ECO:0000313" key="11">
    <source>
        <dbReference type="EMBL" id="AQZ49792.1"/>
    </source>
</evidence>
<organism evidence="11 12">
    <name type="scientific">Martelella mediterranea DSM 17316</name>
    <dbReference type="NCBI Taxonomy" id="1122214"/>
    <lineage>
        <taxon>Bacteria</taxon>
        <taxon>Pseudomonadati</taxon>
        <taxon>Pseudomonadota</taxon>
        <taxon>Alphaproteobacteria</taxon>
        <taxon>Hyphomicrobiales</taxon>
        <taxon>Aurantimonadaceae</taxon>
        <taxon>Martelella</taxon>
    </lineage>
</organism>
<dbReference type="Pfam" id="PF04290">
    <property type="entry name" value="DctQ"/>
    <property type="match status" value="1"/>
</dbReference>
<keyword evidence="6 9" id="KW-1133">Transmembrane helix</keyword>
<evidence type="ECO:0000313" key="12">
    <source>
        <dbReference type="Proteomes" id="UP000191135"/>
    </source>
</evidence>
<dbReference type="GO" id="GO:0015740">
    <property type="term" value="P:C4-dicarboxylate transport"/>
    <property type="evidence" value="ECO:0007669"/>
    <property type="project" value="TreeGrafter"/>
</dbReference>
<evidence type="ECO:0000259" key="10">
    <source>
        <dbReference type="Pfam" id="PF04290"/>
    </source>
</evidence>
<dbReference type="Proteomes" id="UP000191135">
    <property type="component" value="Chromosome"/>
</dbReference>
<evidence type="ECO:0000256" key="7">
    <source>
        <dbReference type="ARBA" id="ARBA00023136"/>
    </source>
</evidence>
<dbReference type="STRING" id="1122214.Mame_00409"/>
<evidence type="ECO:0000256" key="2">
    <source>
        <dbReference type="ARBA" id="ARBA00022448"/>
    </source>
</evidence>
<protein>
    <recommendedName>
        <fullName evidence="9">TRAP transporter small permease protein</fullName>
    </recommendedName>
</protein>
<evidence type="ECO:0000256" key="9">
    <source>
        <dbReference type="RuleBase" id="RU369079"/>
    </source>
</evidence>
<keyword evidence="5 9" id="KW-0812">Transmembrane</keyword>
<comment type="subcellular location">
    <subcellularLocation>
        <location evidence="1 9">Cell inner membrane</location>
        <topology evidence="1 9">Multi-pass membrane protein</topology>
    </subcellularLocation>
</comment>
<reference evidence="11 12" key="1">
    <citation type="submission" date="2017-03" db="EMBL/GenBank/DDBJ databases">
        <title>Foreign affairs: Plasmid Transfer between Roseobacters and Rhizobia.</title>
        <authorList>
            <person name="Bartling P."/>
            <person name="Bunk B."/>
            <person name="Overmann J."/>
            <person name="Brinkmann H."/>
            <person name="Petersen J."/>
        </authorList>
    </citation>
    <scope>NUCLEOTIDE SEQUENCE [LARGE SCALE GENOMIC DNA]</scope>
    <source>
        <strain evidence="11 12">MACL11</strain>
    </source>
</reference>
<dbReference type="AlphaFoldDB" id="A0A1U9YWQ0"/>
<dbReference type="KEGG" id="mmed:Mame_00409"/>
<evidence type="ECO:0000256" key="4">
    <source>
        <dbReference type="ARBA" id="ARBA00022519"/>
    </source>
</evidence>
<comment type="function">
    <text evidence="9">Part of the tripartite ATP-independent periplasmic (TRAP) transport system.</text>
</comment>
<keyword evidence="2 9" id="KW-0813">Transport</keyword>
<keyword evidence="12" id="KW-1185">Reference proteome</keyword>
<dbReference type="InterPro" id="IPR007387">
    <property type="entry name" value="TRAP_DctQ"/>
</dbReference>
<name>A0A1U9YWQ0_9HYPH</name>
<evidence type="ECO:0000256" key="1">
    <source>
        <dbReference type="ARBA" id="ARBA00004429"/>
    </source>
</evidence>